<dbReference type="AlphaFoldDB" id="A0A1X9T168"/>
<dbReference type="RefSeq" id="WP_086333671.1">
    <property type="nucleotide sequence ID" value="NZ_CP018791.1"/>
</dbReference>
<sequence>MTIKAFKDLILYRIAEKNLHSPSDEMLNYETYEAMLKIANDCYPINLICRDGDDRLERVFRWVNDKGIYLRFPNLPIFNEDDPKYNPNMHIDFDEPLNYAVLNEVLFRLTLEKIYRQISDEVVSNYIANSKNVIMEPRYDRARK</sequence>
<dbReference type="Proteomes" id="UP000194265">
    <property type="component" value="Chromosome"/>
</dbReference>
<accession>A0A1X9T168</accession>
<name>A0A1X9T168_9BACT</name>
<dbReference type="STRING" id="1660074.CVIC8964_0813"/>
<protein>
    <submittedName>
        <fullName evidence="1">Uncharacterized protein</fullName>
    </submittedName>
</protein>
<gene>
    <name evidence="1" type="ORF">CVIC8964_0813</name>
</gene>
<dbReference type="EMBL" id="CP018791">
    <property type="protein sequence ID" value="ARR02225.1"/>
    <property type="molecule type" value="Genomic_DNA"/>
</dbReference>
<reference evidence="1 2" key="1">
    <citation type="journal article" date="2017" name="Genome Biol. Evol.">
        <title>Comparative Genomic Analysis Identifies a Campylobacter Clade Deficient in Selenium Metabolism.</title>
        <authorList>
            <person name="Miller W.G."/>
            <person name="Yee E."/>
            <person name="Lopes B.S."/>
            <person name="Chapman M.H."/>
            <person name="Huynh S."/>
            <person name="Bono J.L."/>
            <person name="Parker C.T."/>
            <person name="Strachan N.J.C."/>
            <person name="Forbes K.J."/>
        </authorList>
    </citation>
    <scope>NUCLEOTIDE SEQUENCE [LARGE SCALE GENOMIC DNA]</scope>
    <source>
        <strain evidence="1 2">RM8964</strain>
    </source>
</reference>
<evidence type="ECO:0000313" key="1">
    <source>
        <dbReference type="EMBL" id="ARR02225.1"/>
    </source>
</evidence>
<organism evidence="1 2">
    <name type="scientific">Campylobacter vicugnae</name>
    <dbReference type="NCBI Taxonomy" id="1660076"/>
    <lineage>
        <taxon>Bacteria</taxon>
        <taxon>Pseudomonadati</taxon>
        <taxon>Campylobacterota</taxon>
        <taxon>Epsilonproteobacteria</taxon>
        <taxon>Campylobacterales</taxon>
        <taxon>Campylobacteraceae</taxon>
        <taxon>Campylobacter</taxon>
    </lineage>
</organism>
<proteinExistence type="predicted"/>
<evidence type="ECO:0000313" key="2">
    <source>
        <dbReference type="Proteomes" id="UP000194265"/>
    </source>
</evidence>